<feature type="binding site" evidence="5">
    <location>
        <begin position="117"/>
        <end position="121"/>
    </location>
    <ligand>
        <name>S-adenosyl-L-methionine</name>
        <dbReference type="ChEBI" id="CHEBI:59789"/>
    </ligand>
</feature>
<dbReference type="GO" id="GO:0032259">
    <property type="term" value="P:methylation"/>
    <property type="evidence" value="ECO:0007669"/>
    <property type="project" value="UniProtKB-KW"/>
</dbReference>
<keyword evidence="1 5" id="KW-0489">Methyltransferase</keyword>
<comment type="similarity">
    <text evidence="5">Belongs to the protein N5-glutamine methyltransferase family. PrmC subfamily.</text>
</comment>
<dbReference type="AlphaFoldDB" id="A0AAT9IG86"/>
<reference evidence="8" key="1">
    <citation type="submission" date="2024-06" db="EMBL/GenBank/DDBJ databases">
        <authorList>
            <person name="Manzano-Marin A."/>
            <person name="Manzano-Marin A."/>
            <person name="Alejandro Manzano Marin A."/>
        </authorList>
    </citation>
    <scope>NUCLEOTIDE SEQUENCE</scope>
    <source>
        <strain evidence="8">Ancorni-2928</strain>
    </source>
</reference>
<feature type="domain" description="Methyltransferase small" evidence="6">
    <location>
        <begin position="108"/>
        <end position="194"/>
    </location>
</feature>
<evidence type="ECO:0000256" key="3">
    <source>
        <dbReference type="ARBA" id="ARBA00022691"/>
    </source>
</evidence>
<dbReference type="Pfam" id="PF17827">
    <property type="entry name" value="PrmC_N"/>
    <property type="match status" value="1"/>
</dbReference>
<evidence type="ECO:0000256" key="1">
    <source>
        <dbReference type="ARBA" id="ARBA00022603"/>
    </source>
</evidence>
<feature type="binding site" evidence="5">
    <location>
        <position position="140"/>
    </location>
    <ligand>
        <name>S-adenosyl-L-methionine</name>
        <dbReference type="ChEBI" id="CHEBI:59789"/>
    </ligand>
</feature>
<evidence type="ECO:0000313" key="8">
    <source>
        <dbReference type="EMBL" id="CAL4042574.1"/>
    </source>
</evidence>
<dbReference type="InterPro" id="IPR004556">
    <property type="entry name" value="HemK-like"/>
</dbReference>
<evidence type="ECO:0000256" key="5">
    <source>
        <dbReference type="HAMAP-Rule" id="MF_02126"/>
    </source>
</evidence>
<feature type="binding site" evidence="5">
    <location>
        <position position="182"/>
    </location>
    <ligand>
        <name>S-adenosyl-L-methionine</name>
        <dbReference type="ChEBI" id="CHEBI:59789"/>
    </ligand>
</feature>
<gene>
    <name evidence="5 8" type="primary">prmC</name>
    <name evidence="8" type="ORF">BUANCORI2928_141</name>
</gene>
<organism evidence="8">
    <name type="scientific">Buchnera aphidicola</name>
    <name type="common">Anoecia corni</name>
    <dbReference type="NCBI Taxonomy" id="2994477"/>
    <lineage>
        <taxon>Bacteria</taxon>
        <taxon>Pseudomonadati</taxon>
        <taxon>Pseudomonadota</taxon>
        <taxon>Gammaproteobacteria</taxon>
        <taxon>Enterobacterales</taxon>
        <taxon>Erwiniaceae</taxon>
        <taxon>Buchnera</taxon>
    </lineage>
</organism>
<feature type="binding site" evidence="5">
    <location>
        <begin position="182"/>
        <end position="185"/>
    </location>
    <ligand>
        <name>substrate</name>
    </ligand>
</feature>
<accession>A0AAT9IG86</accession>
<feature type="binding site" evidence="5">
    <location>
        <position position="168"/>
    </location>
    <ligand>
        <name>S-adenosyl-L-methionine</name>
        <dbReference type="ChEBI" id="CHEBI:59789"/>
    </ligand>
</feature>
<dbReference type="PROSITE" id="PS00092">
    <property type="entry name" value="N6_MTASE"/>
    <property type="match status" value="1"/>
</dbReference>
<keyword evidence="2 5" id="KW-0808">Transferase</keyword>
<dbReference type="InterPro" id="IPR019874">
    <property type="entry name" value="RF_methyltr_PrmC"/>
</dbReference>
<dbReference type="InterPro" id="IPR040758">
    <property type="entry name" value="PrmC_N"/>
</dbReference>
<dbReference type="InterPro" id="IPR029063">
    <property type="entry name" value="SAM-dependent_MTases_sf"/>
</dbReference>
<dbReference type="PANTHER" id="PTHR18895:SF74">
    <property type="entry name" value="MTRF1L RELEASE FACTOR GLUTAMINE METHYLTRANSFERASE"/>
    <property type="match status" value="1"/>
</dbReference>
<comment type="function">
    <text evidence="5">Methylates the class 1 translation termination release factors RF1/PrfA and RF2/PrfB on the glutamine residue of the universally conserved GGQ motif.</text>
</comment>
<dbReference type="PANTHER" id="PTHR18895">
    <property type="entry name" value="HEMK METHYLTRANSFERASE"/>
    <property type="match status" value="1"/>
</dbReference>
<dbReference type="Pfam" id="PF05175">
    <property type="entry name" value="MTS"/>
    <property type="match status" value="1"/>
</dbReference>
<dbReference type="Gene3D" id="1.10.8.10">
    <property type="entry name" value="DNA helicase RuvA subunit, C-terminal domain"/>
    <property type="match status" value="1"/>
</dbReference>
<feature type="domain" description="Release factor glutamine methyltransferase N-terminal" evidence="7">
    <location>
        <begin position="9"/>
        <end position="72"/>
    </location>
</feature>
<dbReference type="InterPro" id="IPR050320">
    <property type="entry name" value="N5-glutamine_MTase"/>
</dbReference>
<keyword evidence="3 5" id="KW-0949">S-adenosyl-L-methionine</keyword>
<dbReference type="NCBIfam" id="TIGR03534">
    <property type="entry name" value="RF_mod_PrmC"/>
    <property type="match status" value="1"/>
</dbReference>
<dbReference type="GO" id="GO:0102559">
    <property type="term" value="F:peptide chain release factor N(5)-glutamine methyltransferase activity"/>
    <property type="evidence" value="ECO:0007669"/>
    <property type="project" value="UniProtKB-EC"/>
</dbReference>
<dbReference type="FunFam" id="3.40.50.150:FF:000053">
    <property type="entry name" value="Release factor glutamine methyltransferase"/>
    <property type="match status" value="1"/>
</dbReference>
<dbReference type="NCBIfam" id="TIGR00536">
    <property type="entry name" value="hemK_fam"/>
    <property type="match status" value="1"/>
</dbReference>
<comment type="catalytic activity">
    <reaction evidence="4 5">
        <text>L-glutaminyl-[peptide chain release factor] + S-adenosyl-L-methionine = N(5)-methyl-L-glutaminyl-[peptide chain release factor] + S-adenosyl-L-homocysteine + H(+)</text>
        <dbReference type="Rhea" id="RHEA:42896"/>
        <dbReference type="Rhea" id="RHEA-COMP:10271"/>
        <dbReference type="Rhea" id="RHEA-COMP:10272"/>
        <dbReference type="ChEBI" id="CHEBI:15378"/>
        <dbReference type="ChEBI" id="CHEBI:30011"/>
        <dbReference type="ChEBI" id="CHEBI:57856"/>
        <dbReference type="ChEBI" id="CHEBI:59789"/>
        <dbReference type="ChEBI" id="CHEBI:61891"/>
        <dbReference type="EC" id="2.1.1.297"/>
    </reaction>
</comment>
<evidence type="ECO:0000259" key="6">
    <source>
        <dbReference type="Pfam" id="PF05175"/>
    </source>
</evidence>
<sequence>MNIKKWIQKSTIKLSHVSSPQLDSKLLIMYVLKINKKYIILHEKKKITCKEIQHLKKLLIRRYLLEPIAYITKKKEFWSFNFNISIHTLIPRPDTEILIEKSLFLLGNKKSNILDLGTGCGNIALSIASMNNNYFVTGVDIDKNAVLMAKHNSKKLNINNVTFFISNWFSTIKKKFHMIVSNPPYISKKEFKNLSKELYFEPKIALYSPKTGLGYINIIISNAKKYLHSKGWIIIEHGFQQKNQVQKIFKKNGFLYVQSYKDYGGNYRITIGNKPHIQYNKHINKNL</sequence>
<dbReference type="EC" id="2.1.1.297" evidence="5"/>
<proteinExistence type="inferred from homology"/>
<dbReference type="EMBL" id="OZ060371">
    <property type="protein sequence ID" value="CAL4042574.1"/>
    <property type="molecule type" value="Genomic_DNA"/>
</dbReference>
<dbReference type="InterPro" id="IPR007848">
    <property type="entry name" value="Small_mtfrase_dom"/>
</dbReference>
<dbReference type="HAMAP" id="MF_02126">
    <property type="entry name" value="RF_methyltr_PrmC"/>
    <property type="match status" value="1"/>
</dbReference>
<dbReference type="InterPro" id="IPR002052">
    <property type="entry name" value="DNA_methylase_N6_adenine_CS"/>
</dbReference>
<dbReference type="RefSeq" id="WP_367681114.1">
    <property type="nucleotide sequence ID" value="NZ_OZ060371.1"/>
</dbReference>
<evidence type="ECO:0000256" key="4">
    <source>
        <dbReference type="ARBA" id="ARBA00048391"/>
    </source>
</evidence>
<dbReference type="CDD" id="cd02440">
    <property type="entry name" value="AdoMet_MTases"/>
    <property type="match status" value="1"/>
</dbReference>
<name>A0AAT9IG86_9GAMM</name>
<dbReference type="SUPFAM" id="SSF53335">
    <property type="entry name" value="S-adenosyl-L-methionine-dependent methyltransferases"/>
    <property type="match status" value="1"/>
</dbReference>
<evidence type="ECO:0000259" key="7">
    <source>
        <dbReference type="Pfam" id="PF17827"/>
    </source>
</evidence>
<dbReference type="GO" id="GO:0003676">
    <property type="term" value="F:nucleic acid binding"/>
    <property type="evidence" value="ECO:0007669"/>
    <property type="project" value="InterPro"/>
</dbReference>
<evidence type="ECO:0000256" key="2">
    <source>
        <dbReference type="ARBA" id="ARBA00022679"/>
    </source>
</evidence>
<protein>
    <recommendedName>
        <fullName evidence="5">Release factor glutamine methyltransferase</fullName>
        <shortName evidence="5">RF MTase</shortName>
        <ecNumber evidence="5">2.1.1.297</ecNumber>
    </recommendedName>
    <alternativeName>
        <fullName evidence="5">N5-glutamine methyltransferase PrmC</fullName>
    </alternativeName>
    <alternativeName>
        <fullName evidence="5">Protein-(glutamine-N5) MTase PrmC</fullName>
    </alternativeName>
    <alternativeName>
        <fullName evidence="5">Protein-glutamine N-methyltransferase PrmC</fullName>
    </alternativeName>
</protein>
<dbReference type="Gene3D" id="3.40.50.150">
    <property type="entry name" value="Vaccinia Virus protein VP39"/>
    <property type="match status" value="1"/>
</dbReference>